<dbReference type="EMBL" id="CP002606">
    <property type="protein sequence ID" value="AEA33062.1"/>
    <property type="molecule type" value="Genomic_DNA"/>
</dbReference>
<dbReference type="InterPro" id="IPR002744">
    <property type="entry name" value="MIP18-like"/>
</dbReference>
<name>F2LWT4_HIPMA</name>
<dbReference type="InParanoid" id="F2LWT4"/>
<dbReference type="InterPro" id="IPR034904">
    <property type="entry name" value="FSCA_dom_sf"/>
</dbReference>
<dbReference type="KEGG" id="hmr:Hipma_0082"/>
<keyword evidence="3" id="KW-1185">Reference proteome</keyword>
<dbReference type="STRING" id="760142.Hipma_0082"/>
<reference evidence="2 3" key="1">
    <citation type="journal article" date="2011" name="Stand. Genomic Sci.">
        <title>Complete genome sequence of the thermophilic sulfur-reducer Hippea maritima type strain (MH(2)).</title>
        <authorList>
            <person name="Huntemann M."/>
            <person name="Lu M."/>
            <person name="Nolan M."/>
            <person name="Lapidus A."/>
            <person name="Lucas S."/>
            <person name="Hammon N."/>
            <person name="Deshpande S."/>
            <person name="Cheng J.F."/>
            <person name="Tapia R."/>
            <person name="Han C."/>
            <person name="Goodwin L."/>
            <person name="Pitluck S."/>
            <person name="Liolios K."/>
            <person name="Pagani I."/>
            <person name="Ivanova N."/>
            <person name="Ovchinikova G."/>
            <person name="Pati A."/>
            <person name="Chen A."/>
            <person name="Palaniappan K."/>
            <person name="Land M."/>
            <person name="Hauser L."/>
            <person name="Jeffries C.D."/>
            <person name="Detter J.C."/>
            <person name="Brambilla E.M."/>
            <person name="Rohde M."/>
            <person name="Spring S."/>
            <person name="Goker M."/>
            <person name="Woyke T."/>
            <person name="Bristow J."/>
            <person name="Eisen J.A."/>
            <person name="Markowitz V."/>
            <person name="Hugenholtz P."/>
            <person name="Kyrpides N.C."/>
            <person name="Klenk H.P."/>
            <person name="Mavromatis K."/>
        </authorList>
    </citation>
    <scope>NUCLEOTIDE SEQUENCE [LARGE SCALE GENOMIC DNA]</scope>
    <source>
        <strain evidence="3">ATCC 700847 / DSM 10411 / MH2</strain>
    </source>
</reference>
<dbReference type="Proteomes" id="UP000008139">
    <property type="component" value="Chromosome"/>
</dbReference>
<sequence>MAKKLTKKDVIDALYNVIDMEIGLDIVNLGFVYGIDIDDDNNVKVVMTLTTPGCPLVAPLQEDVANRLKEIGANDVQVELVWDPPWNPSMMSEEARKRLLGE</sequence>
<gene>
    <name evidence="2" type="ordered locus">Hipma_0082</name>
</gene>
<dbReference type="Gene3D" id="3.30.300.130">
    <property type="entry name" value="Fe-S cluster assembly (FSCA)"/>
    <property type="match status" value="1"/>
</dbReference>
<accession>F2LWT4</accession>
<dbReference type="RefSeq" id="WP_013681107.1">
    <property type="nucleotide sequence ID" value="NC_015318.1"/>
</dbReference>
<evidence type="ECO:0000313" key="2">
    <source>
        <dbReference type="EMBL" id="AEA33062.1"/>
    </source>
</evidence>
<dbReference type="Pfam" id="PF01883">
    <property type="entry name" value="FeS_assembly_P"/>
    <property type="match status" value="1"/>
</dbReference>
<dbReference type="InterPro" id="IPR052339">
    <property type="entry name" value="Fe-S_Maturation_MIP18"/>
</dbReference>
<reference evidence="3" key="2">
    <citation type="submission" date="2011-03" db="EMBL/GenBank/DDBJ databases">
        <title>The complete genome of Hippea maritima DSM 10411.</title>
        <authorList>
            <consortium name="US DOE Joint Genome Institute (JGI-PGF)"/>
            <person name="Lucas S."/>
            <person name="Copeland A."/>
            <person name="Lapidus A."/>
            <person name="Bruce D."/>
            <person name="Goodwin L."/>
            <person name="Pitluck S."/>
            <person name="Peters L."/>
            <person name="Kyrpides N."/>
            <person name="Mavromatis K."/>
            <person name="Pagani I."/>
            <person name="Ivanova N."/>
            <person name="Mikhailova N."/>
            <person name="Lu M."/>
            <person name="Detter J.C."/>
            <person name="Tapia R."/>
            <person name="Han C."/>
            <person name="Land M."/>
            <person name="Hauser L."/>
            <person name="Markowitz V."/>
            <person name="Cheng J.-F."/>
            <person name="Hugenholtz P."/>
            <person name="Woyke T."/>
            <person name="Wu D."/>
            <person name="Spring S."/>
            <person name="Schroeder M."/>
            <person name="Brambilla E."/>
            <person name="Klenk H.-P."/>
            <person name="Eisen J.A."/>
        </authorList>
    </citation>
    <scope>NUCLEOTIDE SEQUENCE [LARGE SCALE GENOMIC DNA]</scope>
    <source>
        <strain evidence="3">ATCC 700847 / DSM 10411 / MH2</strain>
    </source>
</reference>
<protein>
    <recommendedName>
        <fullName evidence="1">MIP18 family-like domain-containing protein</fullName>
    </recommendedName>
</protein>
<evidence type="ECO:0000259" key="1">
    <source>
        <dbReference type="Pfam" id="PF01883"/>
    </source>
</evidence>
<dbReference type="HOGENOM" id="CLU_091588_2_2_7"/>
<feature type="domain" description="MIP18 family-like" evidence="1">
    <location>
        <begin position="7"/>
        <end position="79"/>
    </location>
</feature>
<dbReference type="eggNOG" id="COG2151">
    <property type="taxonomic scope" value="Bacteria"/>
</dbReference>
<dbReference type="AlphaFoldDB" id="F2LWT4"/>
<dbReference type="SUPFAM" id="SSF117916">
    <property type="entry name" value="Fe-S cluster assembly (FSCA) domain-like"/>
    <property type="match status" value="1"/>
</dbReference>
<proteinExistence type="predicted"/>
<organism evidence="2 3">
    <name type="scientific">Hippea maritima (strain ATCC 700847 / DSM 10411 / MH2)</name>
    <dbReference type="NCBI Taxonomy" id="760142"/>
    <lineage>
        <taxon>Bacteria</taxon>
        <taxon>Pseudomonadati</taxon>
        <taxon>Campylobacterota</taxon>
        <taxon>Desulfurellia</taxon>
        <taxon>Desulfurellales</taxon>
        <taxon>Hippeaceae</taxon>
        <taxon>Hippea</taxon>
    </lineage>
</organism>
<dbReference type="PANTHER" id="PTHR42831">
    <property type="entry name" value="FE-S PROTEIN MATURATION AUXILIARY FACTOR YITW"/>
    <property type="match status" value="1"/>
</dbReference>
<evidence type="ECO:0000313" key="3">
    <source>
        <dbReference type="Proteomes" id="UP000008139"/>
    </source>
</evidence>
<dbReference type="PANTHER" id="PTHR42831:SF1">
    <property type="entry name" value="FE-S PROTEIN MATURATION AUXILIARY FACTOR YITW"/>
    <property type="match status" value="1"/>
</dbReference>
<dbReference type="OrthoDB" id="9805360at2"/>